<dbReference type="InterPro" id="IPR026960">
    <property type="entry name" value="RVT-Znf"/>
</dbReference>
<dbReference type="PANTHER" id="PTHR46890">
    <property type="entry name" value="NON-LTR RETROLELEMENT REVERSE TRANSCRIPTASE-LIKE PROTEIN-RELATED"/>
    <property type="match status" value="1"/>
</dbReference>
<dbReference type="InterPro" id="IPR043502">
    <property type="entry name" value="DNA/RNA_pol_sf"/>
</dbReference>
<organism evidence="3 4">
    <name type="scientific">Trifolium subterraneum</name>
    <name type="common">Subterranean clover</name>
    <dbReference type="NCBI Taxonomy" id="3900"/>
    <lineage>
        <taxon>Eukaryota</taxon>
        <taxon>Viridiplantae</taxon>
        <taxon>Streptophyta</taxon>
        <taxon>Embryophyta</taxon>
        <taxon>Tracheophyta</taxon>
        <taxon>Spermatophyta</taxon>
        <taxon>Magnoliopsida</taxon>
        <taxon>eudicotyledons</taxon>
        <taxon>Gunneridae</taxon>
        <taxon>Pentapetalae</taxon>
        <taxon>rosids</taxon>
        <taxon>fabids</taxon>
        <taxon>Fabales</taxon>
        <taxon>Fabaceae</taxon>
        <taxon>Papilionoideae</taxon>
        <taxon>50 kb inversion clade</taxon>
        <taxon>NPAAA clade</taxon>
        <taxon>Hologalegina</taxon>
        <taxon>IRL clade</taxon>
        <taxon>Trifolieae</taxon>
        <taxon>Trifolium</taxon>
    </lineage>
</organism>
<evidence type="ECO:0000259" key="1">
    <source>
        <dbReference type="Pfam" id="PF13456"/>
    </source>
</evidence>
<protein>
    <submittedName>
        <fullName evidence="3">Uncharacterized protein</fullName>
    </submittedName>
</protein>
<dbReference type="EMBL" id="DF974182">
    <property type="protein sequence ID" value="GAU46165.1"/>
    <property type="molecule type" value="Genomic_DNA"/>
</dbReference>
<dbReference type="SUPFAM" id="SSF53098">
    <property type="entry name" value="Ribonuclease H-like"/>
    <property type="match status" value="1"/>
</dbReference>
<dbReference type="Proteomes" id="UP000242715">
    <property type="component" value="Unassembled WGS sequence"/>
</dbReference>
<accession>A0A2Z6PBM5</accession>
<dbReference type="InterPro" id="IPR052343">
    <property type="entry name" value="Retrotransposon-Effector_Assoc"/>
</dbReference>
<dbReference type="GO" id="GO:0004523">
    <property type="term" value="F:RNA-DNA hybrid ribonuclease activity"/>
    <property type="evidence" value="ECO:0007669"/>
    <property type="project" value="InterPro"/>
</dbReference>
<dbReference type="OrthoDB" id="416119at2759"/>
<name>A0A2Z6PBM5_TRISU</name>
<evidence type="ECO:0000259" key="2">
    <source>
        <dbReference type="Pfam" id="PF13966"/>
    </source>
</evidence>
<dbReference type="Pfam" id="PF13456">
    <property type="entry name" value="RVT_3"/>
    <property type="match status" value="1"/>
</dbReference>
<proteinExistence type="predicted"/>
<reference evidence="4" key="1">
    <citation type="journal article" date="2017" name="Front. Plant Sci.">
        <title>Climate Clever Clovers: New Paradigm to Reduce the Environmental Footprint of Ruminants by Breeding Low Methanogenic Forages Utilizing Haplotype Variation.</title>
        <authorList>
            <person name="Kaur P."/>
            <person name="Appels R."/>
            <person name="Bayer P.E."/>
            <person name="Keeble-Gagnere G."/>
            <person name="Wang J."/>
            <person name="Hirakawa H."/>
            <person name="Shirasawa K."/>
            <person name="Vercoe P."/>
            <person name="Stefanova K."/>
            <person name="Durmic Z."/>
            <person name="Nichols P."/>
            <person name="Revell C."/>
            <person name="Isobe S.N."/>
            <person name="Edwards D."/>
            <person name="Erskine W."/>
        </authorList>
    </citation>
    <scope>NUCLEOTIDE SEQUENCE [LARGE SCALE GENOMIC DNA]</scope>
    <source>
        <strain evidence="4">cv. Daliak</strain>
    </source>
</reference>
<dbReference type="GO" id="GO:0003676">
    <property type="term" value="F:nucleic acid binding"/>
    <property type="evidence" value="ECO:0007669"/>
    <property type="project" value="InterPro"/>
</dbReference>
<dbReference type="PANTHER" id="PTHR46890:SF48">
    <property type="entry name" value="RNA-DIRECTED DNA POLYMERASE"/>
    <property type="match status" value="1"/>
</dbReference>
<gene>
    <name evidence="3" type="ORF">TSUD_301250</name>
</gene>
<evidence type="ECO:0000313" key="3">
    <source>
        <dbReference type="EMBL" id="GAU46165.1"/>
    </source>
</evidence>
<dbReference type="AlphaFoldDB" id="A0A2Z6PBM5"/>
<keyword evidence="4" id="KW-1185">Reference proteome</keyword>
<evidence type="ECO:0000313" key="4">
    <source>
        <dbReference type="Proteomes" id="UP000242715"/>
    </source>
</evidence>
<feature type="domain" description="RNase H type-1" evidence="1">
    <location>
        <begin position="629"/>
        <end position="749"/>
    </location>
</feature>
<feature type="domain" description="Reverse transcriptase zinc-binding" evidence="2">
    <location>
        <begin position="454"/>
        <end position="512"/>
    </location>
</feature>
<dbReference type="InterPro" id="IPR044730">
    <property type="entry name" value="RNase_H-like_dom_plant"/>
</dbReference>
<dbReference type="Gene3D" id="3.30.420.10">
    <property type="entry name" value="Ribonuclease H-like superfamily/Ribonuclease H"/>
    <property type="match status" value="1"/>
</dbReference>
<sequence>MILPWFRVNATTHDPILSLIAPKITPEDNERLVAPITREELKDALFHMHSDKAPGPDGFNPAFYQHFWELCGNDIYEAAKEWLERGYFLSSLNETNICLIPKCENPVNMKDMRSISLCNVLYKMVSKLLANRLKGCLEKCVSEEQSTFIEGCSIIDNALIVIEVIHALKRKTRGTNGELAPKIDIRPIYPGRGLRQGDPLSPYLFILVTEGSNLHETNHLIQILKTYEQASGQEINLTKSEVFFSRNMSMATQEDLSKIMGVRHVLGTGNYLGLPSMIGRKKRDIFAYSVLQAIPSYVMSVYLLPEVTIKEIERMMNSFWWGGGANNKGIKWLTWDRMTYLKALGGMGFRDLRAFNLAMIAKQGWTIGDGTNIKAMSDPWLRGEEGAWIHSPQGQGAYNINIKELILPNEKMWDKAKIESLFSEDIVKRILYIPLFDMIEDDKLICVDSVSGQYSVKSGYNMMLNTTGRMEELAHHDDWKYIWKIHAPPKAKHLLWRICKGCLPTRIRLQESCISSIQVRQVVGLEQVITTRFMQVRTAVDLIKSICYGEDRNIAGLFAMLLWVLWDNRNARVWNESKEVGRSLGIKAKHLWEEWHSVQHHQQNNSHATSQQQPLSWQKLPWGWYKCKVDAGFHNEMNKTSTGWCLRNHWGRFVRVGTYWKEGKCSTIEGEAIALLEAMREMEHQGITHVIFETDSNSVVDAINKLCAGTLEFSSLICNIKSMLMFNSNFVVKFIKRQANMVAHTLARTAIYWSSRYVIELLPLYITPLVNNEMI</sequence>
<dbReference type="InterPro" id="IPR002156">
    <property type="entry name" value="RNaseH_domain"/>
</dbReference>
<dbReference type="CDD" id="cd06222">
    <property type="entry name" value="RNase_H_like"/>
    <property type="match status" value="1"/>
</dbReference>
<dbReference type="InterPro" id="IPR036397">
    <property type="entry name" value="RNaseH_sf"/>
</dbReference>
<dbReference type="SUPFAM" id="SSF56672">
    <property type="entry name" value="DNA/RNA polymerases"/>
    <property type="match status" value="1"/>
</dbReference>
<dbReference type="InterPro" id="IPR012337">
    <property type="entry name" value="RNaseH-like_sf"/>
</dbReference>
<dbReference type="CDD" id="cd01650">
    <property type="entry name" value="RT_nLTR_like"/>
    <property type="match status" value="1"/>
</dbReference>
<dbReference type="Pfam" id="PF13966">
    <property type="entry name" value="zf-RVT"/>
    <property type="match status" value="1"/>
</dbReference>